<evidence type="ECO:0000313" key="1">
    <source>
        <dbReference type="EMBL" id="MFD2962807.1"/>
    </source>
</evidence>
<organism evidence="1 2">
    <name type="scientific">Olivibacter jilunii</name>
    <dbReference type="NCBI Taxonomy" id="985016"/>
    <lineage>
        <taxon>Bacteria</taxon>
        <taxon>Pseudomonadati</taxon>
        <taxon>Bacteroidota</taxon>
        <taxon>Sphingobacteriia</taxon>
        <taxon>Sphingobacteriales</taxon>
        <taxon>Sphingobacteriaceae</taxon>
        <taxon>Olivibacter</taxon>
    </lineage>
</organism>
<dbReference type="EMBL" id="JBHUPA010000007">
    <property type="protein sequence ID" value="MFD2962807.1"/>
    <property type="molecule type" value="Genomic_DNA"/>
</dbReference>
<dbReference type="Proteomes" id="UP001597560">
    <property type="component" value="Unassembled WGS sequence"/>
</dbReference>
<sequence>MTKSDVMPGVKFYRKDMPKVHYTFRLLGIRGIWVYRKNGKFVGQVGEVTDEGFSIANMVMEEVSTAFIPFDKLEIHKRD</sequence>
<reference evidence="2" key="1">
    <citation type="journal article" date="2019" name="Int. J. Syst. Evol. Microbiol.">
        <title>The Global Catalogue of Microorganisms (GCM) 10K type strain sequencing project: providing services to taxonomists for standard genome sequencing and annotation.</title>
        <authorList>
            <consortium name="The Broad Institute Genomics Platform"/>
            <consortium name="The Broad Institute Genome Sequencing Center for Infectious Disease"/>
            <person name="Wu L."/>
            <person name="Ma J."/>
        </authorList>
    </citation>
    <scope>NUCLEOTIDE SEQUENCE [LARGE SCALE GENOMIC DNA]</scope>
    <source>
        <strain evidence="2">KCTC 23098</strain>
    </source>
</reference>
<comment type="caution">
    <text evidence="1">The sequence shown here is derived from an EMBL/GenBank/DDBJ whole genome shotgun (WGS) entry which is preliminary data.</text>
</comment>
<dbReference type="RefSeq" id="WP_377611082.1">
    <property type="nucleotide sequence ID" value="NZ_JBHUPA010000007.1"/>
</dbReference>
<evidence type="ECO:0000313" key="2">
    <source>
        <dbReference type="Proteomes" id="UP001597560"/>
    </source>
</evidence>
<gene>
    <name evidence="1" type="ORF">ACFS6J_13490</name>
</gene>
<protein>
    <recommendedName>
        <fullName evidence="3">DUF5678 domain-containing protein</fullName>
    </recommendedName>
</protein>
<name>A0ABW6B191_9SPHI</name>
<accession>A0ABW6B191</accession>
<keyword evidence="2" id="KW-1185">Reference proteome</keyword>
<evidence type="ECO:0008006" key="3">
    <source>
        <dbReference type="Google" id="ProtNLM"/>
    </source>
</evidence>
<proteinExistence type="predicted"/>